<reference evidence="2 3" key="1">
    <citation type="submission" date="2020-08" db="EMBL/GenBank/DDBJ databases">
        <title>Genome sequencing of Purple Non-Sulfur Bacteria from various extreme environments.</title>
        <authorList>
            <person name="Mayer M."/>
        </authorList>
    </citation>
    <scope>NUCLEOTIDE SEQUENCE [LARGE SCALE GENOMIC DNA]</scope>
    <source>
        <strain evidence="2 3">JA131</strain>
    </source>
</reference>
<sequence length="132" mass="14021">MVQPSNTRALARPDTLTIQGEVYELHKTLAAADAIENTFGSPLEAMRQVQQFNRKTVAQAILVCGGGKVLNRDVKALADILFGLSMDEKGDVLTALIVYLGSMADGFRPPDDATAGGTDDGDDERETAPGNV</sequence>
<protein>
    <submittedName>
        <fullName evidence="2">Uncharacterized protein</fullName>
    </submittedName>
</protein>
<evidence type="ECO:0000256" key="1">
    <source>
        <dbReference type="SAM" id="MobiDB-lite"/>
    </source>
</evidence>
<proteinExistence type="predicted"/>
<gene>
    <name evidence="2" type="ORF">GGD89_000812</name>
</gene>
<comment type="caution">
    <text evidence="2">The sequence shown here is derived from an EMBL/GenBank/DDBJ whole genome shotgun (WGS) entry which is preliminary data.</text>
</comment>
<evidence type="ECO:0000313" key="2">
    <source>
        <dbReference type="EMBL" id="MBB4265197.1"/>
    </source>
</evidence>
<dbReference type="Proteomes" id="UP000554286">
    <property type="component" value="Unassembled WGS sequence"/>
</dbReference>
<dbReference type="RefSeq" id="WP_184042819.1">
    <property type="nucleotide sequence ID" value="NZ_JACIGK010000004.1"/>
</dbReference>
<dbReference type="AlphaFoldDB" id="A0A7W6RBB4"/>
<name>A0A7W6RBB4_9PROT</name>
<keyword evidence="3" id="KW-1185">Reference proteome</keyword>
<evidence type="ECO:0000313" key="3">
    <source>
        <dbReference type="Proteomes" id="UP000554286"/>
    </source>
</evidence>
<feature type="region of interest" description="Disordered" evidence="1">
    <location>
        <begin position="105"/>
        <end position="132"/>
    </location>
</feature>
<accession>A0A7W6RBB4</accession>
<organism evidence="2 3">
    <name type="scientific">Roseospira visakhapatnamensis</name>
    <dbReference type="NCBI Taxonomy" id="390880"/>
    <lineage>
        <taxon>Bacteria</taxon>
        <taxon>Pseudomonadati</taxon>
        <taxon>Pseudomonadota</taxon>
        <taxon>Alphaproteobacteria</taxon>
        <taxon>Rhodospirillales</taxon>
        <taxon>Rhodospirillaceae</taxon>
        <taxon>Roseospira</taxon>
    </lineage>
</organism>
<dbReference type="EMBL" id="JACIGK010000004">
    <property type="protein sequence ID" value="MBB4265197.1"/>
    <property type="molecule type" value="Genomic_DNA"/>
</dbReference>